<dbReference type="Pfam" id="PF14703">
    <property type="entry name" value="PHM7_cyt"/>
    <property type="match status" value="1"/>
</dbReference>
<evidence type="ECO:0000256" key="6">
    <source>
        <dbReference type="ARBA" id="ARBA00023136"/>
    </source>
</evidence>
<protein>
    <recommendedName>
        <fullName evidence="15">DUF221-domain-containing protein</fullName>
    </recommendedName>
</protein>
<evidence type="ECO:0000256" key="1">
    <source>
        <dbReference type="ARBA" id="ARBA00004141"/>
    </source>
</evidence>
<organism evidence="13 14">
    <name type="scientific">Agaricus bisporus var. burnettii (strain JB137-S8 / ATCC MYA-4627 / FGSC 10392)</name>
    <name type="common">White button mushroom</name>
    <dbReference type="NCBI Taxonomy" id="597362"/>
    <lineage>
        <taxon>Eukaryota</taxon>
        <taxon>Fungi</taxon>
        <taxon>Dikarya</taxon>
        <taxon>Basidiomycota</taxon>
        <taxon>Agaricomycotina</taxon>
        <taxon>Agaricomycetes</taxon>
        <taxon>Agaricomycetidae</taxon>
        <taxon>Agaricales</taxon>
        <taxon>Agaricineae</taxon>
        <taxon>Agaricaceae</taxon>
        <taxon>Agaricus</taxon>
    </lineage>
</organism>
<feature type="domain" description="CSC1/OSCA1-like 7TM region" evidence="9">
    <location>
        <begin position="409"/>
        <end position="682"/>
    </location>
</feature>
<feature type="transmembrane region" description="Helical" evidence="8">
    <location>
        <begin position="502"/>
        <end position="524"/>
    </location>
</feature>
<feature type="domain" description="10TM putative phosphate transporter extracellular tail" evidence="10">
    <location>
        <begin position="879"/>
        <end position="947"/>
    </location>
</feature>
<reference evidence="14" key="1">
    <citation type="journal article" date="2012" name="Proc. Natl. Acad. Sci. U.S.A.">
        <title>Genome sequence of the button mushroom Agaricus bisporus reveals mechanisms governing adaptation to a humic-rich ecological niche.</title>
        <authorList>
            <person name="Morin E."/>
            <person name="Kohler A."/>
            <person name="Baker A.R."/>
            <person name="Foulongne-Oriol M."/>
            <person name="Lombard V."/>
            <person name="Nagy L.G."/>
            <person name="Ohm R.A."/>
            <person name="Patyshakuliyeva A."/>
            <person name="Brun A."/>
            <person name="Aerts A.L."/>
            <person name="Bailey A.M."/>
            <person name="Billette C."/>
            <person name="Coutinho P.M."/>
            <person name="Deakin G."/>
            <person name="Doddapaneni H."/>
            <person name="Floudas D."/>
            <person name="Grimwood J."/>
            <person name="Hilden K."/>
            <person name="Kuees U."/>
            <person name="LaButti K.M."/>
            <person name="Lapidus A."/>
            <person name="Lindquist E.A."/>
            <person name="Lucas S.M."/>
            <person name="Murat C."/>
            <person name="Riley R.W."/>
            <person name="Salamov A.A."/>
            <person name="Schmutz J."/>
            <person name="Subramanian V."/>
            <person name="Woesten H.A.B."/>
            <person name="Xu J."/>
            <person name="Eastwood D.C."/>
            <person name="Foster G.D."/>
            <person name="Sonnenberg A.S."/>
            <person name="Cullen D."/>
            <person name="de Vries R.P."/>
            <person name="Lundell T."/>
            <person name="Hibbett D.S."/>
            <person name="Henrissat B."/>
            <person name="Burton K.S."/>
            <person name="Kerrigan R.W."/>
            <person name="Challen M.P."/>
            <person name="Grigoriev I.V."/>
            <person name="Martin F."/>
        </authorList>
    </citation>
    <scope>NUCLEOTIDE SEQUENCE [LARGE SCALE GENOMIC DNA]</scope>
    <source>
        <strain evidence="14">JB137-S8 / ATCC MYA-4627 / FGSC 10392</strain>
    </source>
</reference>
<accession>K5XBW8</accession>
<dbReference type="GeneID" id="18830948"/>
<evidence type="ECO:0000313" key="13">
    <source>
        <dbReference type="EMBL" id="EKM80798.1"/>
    </source>
</evidence>
<dbReference type="InterPro" id="IPR027815">
    <property type="entry name" value="CSC1/OSCA1-like_cyt"/>
</dbReference>
<dbReference type="HOGENOM" id="CLU_002458_2_0_1"/>
<dbReference type="Pfam" id="PF02714">
    <property type="entry name" value="RSN1_7TM"/>
    <property type="match status" value="1"/>
</dbReference>
<evidence type="ECO:0000259" key="10">
    <source>
        <dbReference type="Pfam" id="PF12621"/>
    </source>
</evidence>
<evidence type="ECO:0000256" key="7">
    <source>
        <dbReference type="SAM" id="MobiDB-lite"/>
    </source>
</evidence>
<feature type="transmembrane region" description="Helical" evidence="8">
    <location>
        <begin position="412"/>
        <end position="435"/>
    </location>
</feature>
<evidence type="ECO:0008006" key="15">
    <source>
        <dbReference type="Google" id="ProtNLM"/>
    </source>
</evidence>
<dbReference type="InterPro" id="IPR022257">
    <property type="entry name" value="PHM7_ext"/>
</dbReference>
<keyword evidence="14" id="KW-1185">Reference proteome</keyword>
<proteinExistence type="inferred from homology"/>
<gene>
    <name evidence="13" type="ORF">AGABI1DRAFT_71333</name>
</gene>
<keyword evidence="6 8" id="KW-0472">Membrane</keyword>
<evidence type="ECO:0000259" key="12">
    <source>
        <dbReference type="Pfam" id="PF14703"/>
    </source>
</evidence>
<comment type="subcellular location">
    <subcellularLocation>
        <location evidence="1">Membrane</location>
        <topology evidence="1">Multi-pass membrane protein</topology>
    </subcellularLocation>
</comment>
<sequence>MAAVDPGKALSSSTTRSFVTALVVNGALLGVEVLAFFLLKQKLWRIYGPRTVLPPPHKRAAALPSGIAKWLPALIRYPAEDIIHKNGLDAYMFLRYIKLLIWIFLVFTLSTFVVIIPADAVGITSDKEGLERISWTNIIQPRDQSRFSAHIVVAYVLTFFVVWMIRREMAYFVNLRHQFLISPSHSRLAQARTVLITSVPDELANERDLRSFASFVPGGVDRVWLYRDTRSLNDVFERRQDTCLKLEAAGSSLLVQAVSAWRKKIKHHKKAINRKRKDEEGLTISNDLAIPPLTRAFLDELVPPAKRPHHRTGFLGMIGQKVDTIDWCTKEIAELNGILHKERENIVKGKFLGSAFIRCNLQMGAHVLAQCVSYHEPSTMYSKWMEAHPKDIVWHNLDDGALEVRGRYLTSWAATVGLIIAWAFPVGFIGTLSNLSGFCVKFHWLNWLCAAPKPVLGLIQGVLPPALLAALFSLLPFILRGLAWYECIPRYSLIAVSVYKRFYFFLLIHGFLIVTLSSGITRAIQNIIENPAKTVQELASQLPGASVFFLTYMVTQGLAGAGAALVQLAPLALHFLRKWFLGRTPRQAYGVTFLMPHADLSVIFPRLSLLATIGFAYSVLSPLINLLAFITYLTYYLAWKFLLSQVIDQPDELETGGLYFPMAINNLFVGLYIEQVSLACLFFLKASGSVAAAIAQAVLMLVLLCITALAQLLINHSFNPIIKYLPMSLATQQATRRYEKYKEKEGPSNSDTDDNGVDLFSRTTVRNVRKRTKKTTKQVKNDRDSVKVDSIRDSSSSCDLLEGLNSPQTSDDKIAEALGLTAGSELYPMKSLNSIASKASSISKASKKKDKALGKKGKSLFFDRHPALSPATEALTDDSDDSEEDDAHAFDHPSIYVEQPWIWIPRDHLGLSGLLVKELQDAGVNASDLGAEMQVNGVVEVTRNPPDEEWTGGHDA</sequence>
<feature type="transmembrane region" description="Helical" evidence="8">
    <location>
        <begin position="99"/>
        <end position="118"/>
    </location>
</feature>
<evidence type="ECO:0000256" key="3">
    <source>
        <dbReference type="ARBA" id="ARBA00022448"/>
    </source>
</evidence>
<dbReference type="PANTHER" id="PTHR13018">
    <property type="entry name" value="PROBABLE MEMBRANE PROTEIN DUF221-RELATED"/>
    <property type="match status" value="1"/>
</dbReference>
<feature type="transmembrane region" description="Helical" evidence="8">
    <location>
        <begin position="147"/>
        <end position="165"/>
    </location>
</feature>
<feature type="transmembrane region" description="Helical" evidence="8">
    <location>
        <begin position="690"/>
        <end position="714"/>
    </location>
</feature>
<evidence type="ECO:0000256" key="4">
    <source>
        <dbReference type="ARBA" id="ARBA00022692"/>
    </source>
</evidence>
<dbReference type="InParanoid" id="K5XBW8"/>
<name>K5XBW8_AGABU</name>
<dbReference type="InterPro" id="IPR032880">
    <property type="entry name" value="CSC1/OSCA1-like_N"/>
</dbReference>
<feature type="domain" description="CSC1/OSCA1-like N-terminal transmembrane" evidence="11">
    <location>
        <begin position="17"/>
        <end position="168"/>
    </location>
</feature>
<dbReference type="EMBL" id="JH971388">
    <property type="protein sequence ID" value="EKM80798.1"/>
    <property type="molecule type" value="Genomic_DNA"/>
</dbReference>
<evidence type="ECO:0000256" key="5">
    <source>
        <dbReference type="ARBA" id="ARBA00022989"/>
    </source>
</evidence>
<dbReference type="Pfam" id="PF12621">
    <property type="entry name" value="PHM7_ext"/>
    <property type="match status" value="1"/>
</dbReference>
<evidence type="ECO:0000259" key="11">
    <source>
        <dbReference type="Pfam" id="PF13967"/>
    </source>
</evidence>
<dbReference type="AlphaFoldDB" id="K5XBW8"/>
<keyword evidence="4 8" id="KW-0812">Transmembrane</keyword>
<dbReference type="FunCoup" id="K5XBW8">
    <property type="interactions" value="49"/>
</dbReference>
<dbReference type="OrthoDB" id="1076608at2759"/>
<feature type="domain" description="CSC1/OSCA1-like cytosolic" evidence="12">
    <location>
        <begin position="191"/>
        <end position="396"/>
    </location>
</feature>
<keyword evidence="5 8" id="KW-1133">Transmembrane helix</keyword>
<dbReference type="KEGG" id="abp:AGABI1DRAFT71333"/>
<evidence type="ECO:0000256" key="8">
    <source>
        <dbReference type="SAM" id="Phobius"/>
    </source>
</evidence>
<dbReference type="InterPro" id="IPR045122">
    <property type="entry name" value="Csc1-like"/>
</dbReference>
<dbReference type="InterPro" id="IPR003864">
    <property type="entry name" value="CSC1/OSCA1-like_7TM"/>
</dbReference>
<evidence type="ECO:0000256" key="2">
    <source>
        <dbReference type="ARBA" id="ARBA00007779"/>
    </source>
</evidence>
<evidence type="ECO:0000313" key="14">
    <source>
        <dbReference type="Proteomes" id="UP000008493"/>
    </source>
</evidence>
<feature type="compositionally biased region" description="Acidic residues" evidence="7">
    <location>
        <begin position="875"/>
        <end position="886"/>
    </location>
</feature>
<dbReference type="GO" id="GO:0005227">
    <property type="term" value="F:calcium-activated cation channel activity"/>
    <property type="evidence" value="ECO:0007669"/>
    <property type="project" value="InterPro"/>
</dbReference>
<feature type="transmembrane region" description="Helical" evidence="8">
    <location>
        <begin position="544"/>
        <end position="576"/>
    </location>
</feature>
<comment type="similarity">
    <text evidence="2">Belongs to the CSC1 (TC 1.A.17) family.</text>
</comment>
<feature type="transmembrane region" description="Helical" evidence="8">
    <location>
        <begin position="658"/>
        <end position="684"/>
    </location>
</feature>
<dbReference type="RefSeq" id="XP_007328140.1">
    <property type="nucleotide sequence ID" value="XM_007328078.1"/>
</dbReference>
<feature type="region of interest" description="Disordered" evidence="7">
    <location>
        <begin position="867"/>
        <end position="887"/>
    </location>
</feature>
<feature type="transmembrane region" description="Helical" evidence="8">
    <location>
        <begin position="615"/>
        <end position="638"/>
    </location>
</feature>
<dbReference type="Pfam" id="PF13967">
    <property type="entry name" value="RSN1_TM"/>
    <property type="match status" value="1"/>
</dbReference>
<dbReference type="PANTHER" id="PTHR13018:SF143">
    <property type="entry name" value="CSC1_OSCA1-LIKE 7TM REGION DOMAIN-CONTAINING PROTEIN"/>
    <property type="match status" value="1"/>
</dbReference>
<dbReference type="OMA" id="DPTQVIW"/>
<keyword evidence="3" id="KW-0813">Transport</keyword>
<feature type="transmembrane region" description="Helical" evidence="8">
    <location>
        <begin position="18"/>
        <end position="39"/>
    </location>
</feature>
<evidence type="ECO:0000259" key="9">
    <source>
        <dbReference type="Pfam" id="PF02714"/>
    </source>
</evidence>
<dbReference type="eggNOG" id="KOG1134">
    <property type="taxonomic scope" value="Eukaryota"/>
</dbReference>
<feature type="transmembrane region" description="Helical" evidence="8">
    <location>
        <begin position="455"/>
        <end position="482"/>
    </location>
</feature>
<feature type="region of interest" description="Disordered" evidence="7">
    <location>
        <begin position="738"/>
        <end position="758"/>
    </location>
</feature>
<dbReference type="GO" id="GO:0005886">
    <property type="term" value="C:plasma membrane"/>
    <property type="evidence" value="ECO:0007669"/>
    <property type="project" value="TreeGrafter"/>
</dbReference>
<dbReference type="Proteomes" id="UP000008493">
    <property type="component" value="Unassembled WGS sequence"/>
</dbReference>